<accession>A0ACC0U8L2</accession>
<sequence>MSTLARDAAAFKSSLQNANMTSWHSNQPSASSSQPPTPPDSDSTKKKKRPKATIVYSQPADTGTGTDVNTQLLYAINHLKANNGPMRLDDLAIRTQTPLDADKVLFEKFRAHERVEFDPRTNLYNFKHDYNFRSKAALLTEIQRATRRGGGISVRTLKESWKDAPTAIEELEKEGEVFVTRTLRDGQMRMVFWNELKADPADLDEEGPEAVTKRDASKNGTGLSVEKGAVSIWLKFFLPTYTVVEFHDLWHNLIVPNDVDLLKQLQSGGLQETASEAPVIKGPIGKKKGKKSAARQRTTRLTNTHLKGMGIDLSKDYVAPGK</sequence>
<comment type="caution">
    <text evidence="1">The sequence shown here is derived from an EMBL/GenBank/DDBJ whole genome shotgun (WGS) entry which is preliminary data.</text>
</comment>
<dbReference type="Proteomes" id="UP001207468">
    <property type="component" value="Unassembled WGS sequence"/>
</dbReference>
<protein>
    <submittedName>
        <fullName evidence="1">Transcription initiation factor IIE subunit beta</fullName>
    </submittedName>
</protein>
<name>A0ACC0U8L2_9AGAM</name>
<gene>
    <name evidence="1" type="ORF">F5148DRAFT_1199969</name>
</gene>
<reference evidence="1" key="1">
    <citation type="submission" date="2021-03" db="EMBL/GenBank/DDBJ databases">
        <title>Evolutionary priming and transition to the ectomycorrhizal habit in an iconic lineage of mushroom-forming fungi: is preadaptation a requirement?</title>
        <authorList>
            <consortium name="DOE Joint Genome Institute"/>
            <person name="Looney B.P."/>
            <person name="Miyauchi S."/>
            <person name="Morin E."/>
            <person name="Drula E."/>
            <person name="Courty P.E."/>
            <person name="Chicoki N."/>
            <person name="Fauchery L."/>
            <person name="Kohler A."/>
            <person name="Kuo A."/>
            <person name="LaButti K."/>
            <person name="Pangilinan J."/>
            <person name="Lipzen A."/>
            <person name="Riley R."/>
            <person name="Andreopoulos W."/>
            <person name="He G."/>
            <person name="Johnson J."/>
            <person name="Barry K.W."/>
            <person name="Grigoriev I.V."/>
            <person name="Nagy L."/>
            <person name="Hibbett D."/>
            <person name="Henrissat B."/>
            <person name="Matheny P.B."/>
            <person name="Labbe J."/>
            <person name="Martin A.F."/>
        </authorList>
    </citation>
    <scope>NUCLEOTIDE SEQUENCE</scope>
    <source>
        <strain evidence="1">BPL698</strain>
    </source>
</reference>
<proteinExistence type="predicted"/>
<keyword evidence="2" id="KW-1185">Reference proteome</keyword>
<dbReference type="EMBL" id="JAGFNK010000103">
    <property type="protein sequence ID" value="KAI9508038.1"/>
    <property type="molecule type" value="Genomic_DNA"/>
</dbReference>
<organism evidence="1 2">
    <name type="scientific">Russula earlei</name>
    <dbReference type="NCBI Taxonomy" id="71964"/>
    <lineage>
        <taxon>Eukaryota</taxon>
        <taxon>Fungi</taxon>
        <taxon>Dikarya</taxon>
        <taxon>Basidiomycota</taxon>
        <taxon>Agaricomycotina</taxon>
        <taxon>Agaricomycetes</taxon>
        <taxon>Russulales</taxon>
        <taxon>Russulaceae</taxon>
        <taxon>Russula</taxon>
    </lineage>
</organism>
<evidence type="ECO:0000313" key="1">
    <source>
        <dbReference type="EMBL" id="KAI9508038.1"/>
    </source>
</evidence>
<evidence type="ECO:0000313" key="2">
    <source>
        <dbReference type="Proteomes" id="UP001207468"/>
    </source>
</evidence>